<dbReference type="GO" id="GO:0010411">
    <property type="term" value="P:xyloglucan metabolic process"/>
    <property type="evidence" value="ECO:0007669"/>
    <property type="project" value="TreeGrafter"/>
</dbReference>
<keyword evidence="1" id="KW-0677">Repeat</keyword>
<reference evidence="5 6" key="2">
    <citation type="journal article" date="2010" name="Stand. Genomic Sci.">
        <title>Complete genome sequence of Desulfohalobium retbaense type strain (HR(100)).</title>
        <authorList>
            <person name="Spring S."/>
            <person name="Nolan M."/>
            <person name="Lapidus A."/>
            <person name="Glavina Del Rio T."/>
            <person name="Copeland A."/>
            <person name="Tice H."/>
            <person name="Cheng J.F."/>
            <person name="Lucas S."/>
            <person name="Land M."/>
            <person name="Chen F."/>
            <person name="Bruce D."/>
            <person name="Goodwin L."/>
            <person name="Pitluck S."/>
            <person name="Ivanova N."/>
            <person name="Mavromatis K."/>
            <person name="Mikhailova N."/>
            <person name="Pati A."/>
            <person name="Chen A."/>
            <person name="Palaniappan K."/>
            <person name="Hauser L."/>
            <person name="Chang Y.J."/>
            <person name="Jeffries C.D."/>
            <person name="Munk C."/>
            <person name="Kiss H."/>
            <person name="Chain P."/>
            <person name="Han C."/>
            <person name="Brettin T."/>
            <person name="Detter J.C."/>
            <person name="Schuler E."/>
            <person name="Goker M."/>
            <person name="Rohde M."/>
            <person name="Bristow J."/>
            <person name="Eisen J.A."/>
            <person name="Markowitz V."/>
            <person name="Hugenholtz P."/>
            <person name="Kyrpides N.C."/>
            <person name="Klenk H.P."/>
        </authorList>
    </citation>
    <scope>NUCLEOTIDE SEQUENCE [LARGE SCALE GENOMIC DNA]</scope>
    <source>
        <strain evidence="6">ATCC 49802 / DSM 20745 / S 6022</strain>
    </source>
</reference>
<protein>
    <recommendedName>
        <fullName evidence="4">Sortilin N-terminal domain-containing protein</fullName>
    </recommendedName>
</protein>
<dbReference type="InParanoid" id="D1C2U8"/>
<dbReference type="PANTHER" id="PTHR43739:SF5">
    <property type="entry name" value="EXO-ALPHA-SIALIDASE"/>
    <property type="match status" value="1"/>
</dbReference>
<dbReference type="InterPro" id="IPR052025">
    <property type="entry name" value="Xyloglucanase_GH74"/>
</dbReference>
<dbReference type="CDD" id="cd15482">
    <property type="entry name" value="Sialidase_non-viral"/>
    <property type="match status" value="3"/>
</dbReference>
<dbReference type="Proteomes" id="UP000002027">
    <property type="component" value="Chromosome 1"/>
</dbReference>
<organism evidence="5 6">
    <name type="scientific">Sphaerobacter thermophilus (strain ATCC 49802 / DSM 20745 / KCCM 41009 / NCIMB 13125 / S 6022)</name>
    <dbReference type="NCBI Taxonomy" id="479434"/>
    <lineage>
        <taxon>Bacteria</taxon>
        <taxon>Pseudomonadati</taxon>
        <taxon>Thermomicrobiota</taxon>
        <taxon>Thermomicrobia</taxon>
        <taxon>Sphaerobacterales</taxon>
        <taxon>Sphaerobacterineae</taxon>
        <taxon>Sphaerobacteraceae</taxon>
        <taxon>Sphaerobacter</taxon>
    </lineage>
</organism>
<dbReference type="HOGENOM" id="CLU_004847_0_0_0"/>
<feature type="coiled-coil region" evidence="2">
    <location>
        <begin position="917"/>
        <end position="971"/>
    </location>
</feature>
<keyword evidence="6" id="KW-1185">Reference proteome</keyword>
<feature type="domain" description="Sortilin N-terminal" evidence="4">
    <location>
        <begin position="258"/>
        <end position="379"/>
    </location>
</feature>
<dbReference type="PANTHER" id="PTHR43739">
    <property type="entry name" value="XYLOGLUCANASE (EUROFUNG)"/>
    <property type="match status" value="1"/>
</dbReference>
<accession>D1C2U8</accession>
<proteinExistence type="predicted"/>
<keyword evidence="2" id="KW-0175">Coiled coil</keyword>
<feature type="domain" description="Sortilin N-terminal" evidence="4">
    <location>
        <begin position="99"/>
        <end position="224"/>
    </location>
</feature>
<dbReference type="InterPro" id="IPR036278">
    <property type="entry name" value="Sialidase_sf"/>
</dbReference>
<evidence type="ECO:0000259" key="4">
    <source>
        <dbReference type="Pfam" id="PF15902"/>
    </source>
</evidence>
<dbReference type="Gene3D" id="2.130.10.10">
    <property type="entry name" value="YVTN repeat-like/Quinoprotein amine dehydrogenase"/>
    <property type="match status" value="4"/>
</dbReference>
<gene>
    <name evidence="5" type="ordered locus">Sthe_1129</name>
</gene>
<dbReference type="InterPro" id="IPR015943">
    <property type="entry name" value="WD40/YVTN_repeat-like_dom_sf"/>
</dbReference>
<dbReference type="InterPro" id="IPR031778">
    <property type="entry name" value="Sortilin_N"/>
</dbReference>
<dbReference type="SUPFAM" id="SSF110296">
    <property type="entry name" value="Oligoxyloglucan reducing end-specific cellobiohydrolase"/>
    <property type="match status" value="1"/>
</dbReference>
<dbReference type="Pfam" id="PF15902">
    <property type="entry name" value="Sortilin-Vps10"/>
    <property type="match status" value="2"/>
</dbReference>
<name>D1C2U8_SPHTD</name>
<reference evidence="6" key="1">
    <citation type="submission" date="2009-11" db="EMBL/GenBank/DDBJ databases">
        <title>The complete chromosome 1 of Sphaerobacter thermophilus DSM 20745.</title>
        <authorList>
            <person name="Lucas S."/>
            <person name="Copeland A."/>
            <person name="Lapidus A."/>
            <person name="Glavina del Rio T."/>
            <person name="Dalin E."/>
            <person name="Tice H."/>
            <person name="Bruce D."/>
            <person name="Goodwin L."/>
            <person name="Pitluck S."/>
            <person name="Kyrpides N."/>
            <person name="Mavromatis K."/>
            <person name="Ivanova N."/>
            <person name="Mikhailova N."/>
            <person name="LaButti K.M."/>
            <person name="Clum A."/>
            <person name="Sun H.I."/>
            <person name="Brettin T."/>
            <person name="Detter J.C."/>
            <person name="Han C."/>
            <person name="Larimer F."/>
            <person name="Land M."/>
            <person name="Hauser L."/>
            <person name="Markowitz V."/>
            <person name="Cheng J.F."/>
            <person name="Hugenholtz P."/>
            <person name="Woyke T."/>
            <person name="Wu D."/>
            <person name="Steenblock K."/>
            <person name="Schneider S."/>
            <person name="Pukall R."/>
            <person name="Goeker M."/>
            <person name="Klenk H.P."/>
            <person name="Eisen J.A."/>
        </authorList>
    </citation>
    <scope>NUCLEOTIDE SEQUENCE [LARGE SCALE GENOMIC DNA]</scope>
    <source>
        <strain evidence="6">ATCC 49802 / DSM 20745 / S 6022</strain>
    </source>
</reference>
<dbReference type="AlphaFoldDB" id="D1C2U8"/>
<dbReference type="eggNOG" id="COG4447">
    <property type="taxonomic scope" value="Bacteria"/>
</dbReference>
<dbReference type="SUPFAM" id="SSF50939">
    <property type="entry name" value="Sialidases"/>
    <property type="match status" value="1"/>
</dbReference>
<dbReference type="RefSeq" id="WP_012871612.1">
    <property type="nucleotide sequence ID" value="NC_013523.1"/>
</dbReference>
<evidence type="ECO:0000256" key="1">
    <source>
        <dbReference type="ARBA" id="ARBA00022737"/>
    </source>
</evidence>
<dbReference type="KEGG" id="sti:Sthe_1129"/>
<dbReference type="STRING" id="479434.Sthe_1129"/>
<evidence type="ECO:0000313" key="5">
    <source>
        <dbReference type="EMBL" id="ACZ38565.1"/>
    </source>
</evidence>
<evidence type="ECO:0000256" key="2">
    <source>
        <dbReference type="SAM" id="Coils"/>
    </source>
</evidence>
<feature type="compositionally biased region" description="Polar residues" evidence="3">
    <location>
        <begin position="502"/>
        <end position="513"/>
    </location>
</feature>
<evidence type="ECO:0000313" key="6">
    <source>
        <dbReference type="Proteomes" id="UP000002027"/>
    </source>
</evidence>
<sequence>MDPRLFRSLEWRCIGPHRGGRVSAVAGHPTERETFYFGACAGGVWKTTSGGAYWENISDGYFKTSAVGAIAVATSDPNVIYVGTGESNIRSNVSHGDGVYKSTDGGRTWRNMGLADTRYISDIQIHPANADIVFVGALGHAWGRNEERGVYRSLDGGVTWEKVLYKSDRAGVADLSMDPSNPRVIFATIWQAQRYPHALISGGEDSGLWRSLDGGDTWEDITRNPGLPGGIWGRCGVAVSPAKPGRVWALIEAEDGGLYRSEDYGNTWQKVNDDRELRRRPWYYMRVFADPSDADTVWVLNLQAWKSTDGGKTFFAVPTPHGDNHDLWIDPNDSNRMIEGNDGGACVTFDGGRTWSSILNQPTAQFYHVITDDQVPYNVYGSQQDNWAMRVPSIGFEGAITWANYVEPGGGESGYIAISPKPPHRVFGGGIGTGAGHGRLIAWNPETGQKRNVTVWPEVHGFGAGAESLKYRFQWTFPVQFSRHDPNVLYICSNHVHRSTDEGSSWETISPDLTRNDPEKLRPSGGPITDDNSGAEIYCTIFAFAESPHEPGVLWAGSDDGLIHLSRDGGQTWQNVTPPDLPEWALISIIEPSPHDPATVYVAATRYKLDDYAPYLYKTNDYGATWTRITNGIPDTEYTRVIREDPERRGLLFCGTETGIYVSFDDGINWQRFETNLPVTPIHDLVIKGSDLVVATHGRSFWILDDITPLRQVEPGIEAEPVHLFQPRPTIRFRVYGRAFTREAGTVNYKMAGPVTVAYVPVETPMGTTVESFLDAGQNPPDGVIVHYWLKETPEDEVTLTFLDAEGNVIRTFSSKSETPPRVPVNPGANRFVWNLRGEKATPLDEPISRDRMAQVAEENVAPKVLPGEYQVRLQVGDTVLTQSFRVEPDPRLPVTFEELKEQFELKCAIRDRLSEVHEAVNQIGRIRKQVEDWESRARRVGKEEAIAQAAAQLKDKLSAVERALIQVDANKPKPGLTRLKEKLTTLSGMIDESDDAPTQGAREVYALLAAQVEAERANLDRIIREDLAAFNRLLQESDIAPVVA</sequence>
<dbReference type="EMBL" id="CP001823">
    <property type="protein sequence ID" value="ACZ38565.1"/>
    <property type="molecule type" value="Genomic_DNA"/>
</dbReference>
<evidence type="ECO:0000256" key="3">
    <source>
        <dbReference type="SAM" id="MobiDB-lite"/>
    </source>
</evidence>
<feature type="region of interest" description="Disordered" evidence="3">
    <location>
        <begin position="501"/>
        <end position="529"/>
    </location>
</feature>